<dbReference type="AlphaFoldDB" id="A0A8S4MY04"/>
<comment type="similarity">
    <text evidence="1">Belongs to the GDA1/CD39 NTPase family.</text>
</comment>
<name>A0A8S4MY04_OWEFU</name>
<accession>A0A8S4MY04</accession>
<dbReference type="GO" id="GO:0009134">
    <property type="term" value="P:nucleoside diphosphate catabolic process"/>
    <property type="evidence" value="ECO:0007669"/>
    <property type="project" value="TreeGrafter"/>
</dbReference>
<dbReference type="InterPro" id="IPR000407">
    <property type="entry name" value="GDA1_CD39_NTPase"/>
</dbReference>
<dbReference type="Pfam" id="PF01150">
    <property type="entry name" value="GDA1_CD39"/>
    <property type="match status" value="1"/>
</dbReference>
<dbReference type="OrthoDB" id="6372431at2759"/>
<evidence type="ECO:0000256" key="3">
    <source>
        <dbReference type="PIRSR" id="PIRSR600407-1"/>
    </source>
</evidence>
<feature type="non-terminal residue" evidence="6">
    <location>
        <position position="394"/>
    </location>
</feature>
<feature type="binding site" evidence="4">
    <location>
        <begin position="187"/>
        <end position="191"/>
    </location>
    <ligand>
        <name>ATP</name>
        <dbReference type="ChEBI" id="CHEBI:30616"/>
    </ligand>
</feature>
<protein>
    <recommendedName>
        <fullName evidence="8">Apyrase</fullName>
    </recommendedName>
</protein>
<keyword evidence="4" id="KW-0067">ATP-binding</keyword>
<dbReference type="GO" id="GO:0045134">
    <property type="term" value="F:UDP phosphatase activity"/>
    <property type="evidence" value="ECO:0007669"/>
    <property type="project" value="TreeGrafter"/>
</dbReference>
<dbReference type="GO" id="GO:0004382">
    <property type="term" value="F:GDP phosphatase activity"/>
    <property type="evidence" value="ECO:0007669"/>
    <property type="project" value="TreeGrafter"/>
</dbReference>
<dbReference type="EMBL" id="CAIIXF020000001">
    <property type="protein sequence ID" value="CAH1773815.1"/>
    <property type="molecule type" value="Genomic_DNA"/>
</dbReference>
<dbReference type="GO" id="GO:0017111">
    <property type="term" value="F:ribonucleoside triphosphate phosphatase activity"/>
    <property type="evidence" value="ECO:0007669"/>
    <property type="project" value="TreeGrafter"/>
</dbReference>
<feature type="chain" id="PRO_5035790809" description="Apyrase" evidence="5">
    <location>
        <begin position="26"/>
        <end position="394"/>
    </location>
</feature>
<dbReference type="GO" id="GO:0005886">
    <property type="term" value="C:plasma membrane"/>
    <property type="evidence" value="ECO:0007669"/>
    <property type="project" value="TreeGrafter"/>
</dbReference>
<gene>
    <name evidence="6" type="ORF">OFUS_LOCUS1356</name>
</gene>
<dbReference type="GO" id="GO:0005524">
    <property type="term" value="F:ATP binding"/>
    <property type="evidence" value="ECO:0007669"/>
    <property type="project" value="UniProtKB-KW"/>
</dbReference>
<evidence type="ECO:0000256" key="5">
    <source>
        <dbReference type="SAM" id="SignalP"/>
    </source>
</evidence>
<reference evidence="6" key="1">
    <citation type="submission" date="2022-03" db="EMBL/GenBank/DDBJ databases">
        <authorList>
            <person name="Martin C."/>
        </authorList>
    </citation>
    <scope>NUCLEOTIDE SEQUENCE</scope>
</reference>
<evidence type="ECO:0000256" key="4">
    <source>
        <dbReference type="PIRSR" id="PIRSR600407-2"/>
    </source>
</evidence>
<comment type="caution">
    <text evidence="6">The sequence shown here is derived from an EMBL/GenBank/DDBJ whole genome shotgun (WGS) entry which is preliminary data.</text>
</comment>
<dbReference type="Gene3D" id="3.30.420.150">
    <property type="entry name" value="Exopolyphosphatase. Domain 2"/>
    <property type="match status" value="1"/>
</dbReference>
<proteinExistence type="inferred from homology"/>
<feature type="active site" description="Proton acceptor" evidence="3">
    <location>
        <position position="155"/>
    </location>
</feature>
<dbReference type="CDD" id="cd24003">
    <property type="entry name" value="ASKHA_NBD_GDA1_CD39_NTPase"/>
    <property type="match status" value="1"/>
</dbReference>
<sequence>MNSKMTFWSFVLTFCGIVGFHCCLAGEYGIVIDAGSSGSRARIYTWPERTSLSQTIQLTEVGNKKIKPGLSAFVGDANGIRDHVLQLIDACKDNVPDDKQVDTPIYVMATAGMRLLKGTDAFAIYEKVDEFLSDKSFSPFDFQKGNARTLSGEEEGAFTWIAANQLNGLFGKGRTTNETVGIIEMGGASTQLAFVPRGNLLADKFPVFVAGKHYPLYVHSYLYYGQDFGIQKIKNNLYRNRPDGASNVIINPCMLVGDDKLIDMQGVEIQYQGSGNPDECLNLIRDELVYKSPDHRCFPKPCSIGPVYQPEIPAGMLFYAVSAIIHTSKTIGATSADNGMTNAGTILAESREFCQLDLQTALNKTGDSYSDARCLSGLLISTMMIEGWGFDKDE</sequence>
<feature type="signal peptide" evidence="5">
    <location>
        <begin position="1"/>
        <end position="25"/>
    </location>
</feature>
<dbReference type="Proteomes" id="UP000749559">
    <property type="component" value="Unassembled WGS sequence"/>
</dbReference>
<evidence type="ECO:0000313" key="7">
    <source>
        <dbReference type="Proteomes" id="UP000749559"/>
    </source>
</evidence>
<evidence type="ECO:0008006" key="8">
    <source>
        <dbReference type="Google" id="ProtNLM"/>
    </source>
</evidence>
<keyword evidence="7" id="KW-1185">Reference proteome</keyword>
<organism evidence="6 7">
    <name type="scientific">Owenia fusiformis</name>
    <name type="common">Polychaete worm</name>
    <dbReference type="NCBI Taxonomy" id="6347"/>
    <lineage>
        <taxon>Eukaryota</taxon>
        <taxon>Metazoa</taxon>
        <taxon>Spiralia</taxon>
        <taxon>Lophotrochozoa</taxon>
        <taxon>Annelida</taxon>
        <taxon>Polychaeta</taxon>
        <taxon>Sedentaria</taxon>
        <taxon>Canalipalpata</taxon>
        <taxon>Sabellida</taxon>
        <taxon>Oweniida</taxon>
        <taxon>Oweniidae</taxon>
        <taxon>Owenia</taxon>
    </lineage>
</organism>
<evidence type="ECO:0000256" key="1">
    <source>
        <dbReference type="ARBA" id="ARBA00009283"/>
    </source>
</evidence>
<dbReference type="Gene3D" id="3.30.420.40">
    <property type="match status" value="1"/>
</dbReference>
<keyword evidence="4" id="KW-0547">Nucleotide-binding</keyword>
<dbReference type="PANTHER" id="PTHR11782">
    <property type="entry name" value="ADENOSINE/GUANOSINE DIPHOSPHATASE"/>
    <property type="match status" value="1"/>
</dbReference>
<keyword evidence="5" id="KW-0732">Signal</keyword>
<evidence type="ECO:0000256" key="2">
    <source>
        <dbReference type="ARBA" id="ARBA00022801"/>
    </source>
</evidence>
<evidence type="ECO:0000313" key="6">
    <source>
        <dbReference type="EMBL" id="CAH1773815.1"/>
    </source>
</evidence>
<dbReference type="PANTHER" id="PTHR11782:SF83">
    <property type="entry name" value="GUANOSINE-DIPHOSPHATASE"/>
    <property type="match status" value="1"/>
</dbReference>
<keyword evidence="2" id="KW-0378">Hydrolase</keyword>